<sequence>MHYGVKSLISVHNPSVELYQASMSEMWVQNGWGDQLNGLQAGWIVSPELNEDNHTRLFVLSTRDGYNTSCFTTLCNHFVQTSGTYPVDSELTQISIYEGDEYTLELSIYRDNVTSNWWLLAKGTEKIGYWPKELFPQLNDGALYVAWGGLVTSPPNHPSAPMGNGRRPVDPLSFKRAAYFRDLHVVDASSAYKDPDEKEFQVYTDDRSYCYGMVNAGYVQTMGHTILYGGPGGNDCGP</sequence>
<accession>A0A835IX52</accession>
<name>A0A835IX52_9MAGN</name>
<dbReference type="EMBL" id="JADFTS010000001">
    <property type="protein sequence ID" value="KAF9625354.1"/>
    <property type="molecule type" value="Genomic_DNA"/>
</dbReference>
<dbReference type="Pfam" id="PF03080">
    <property type="entry name" value="Neprosin"/>
    <property type="match status" value="1"/>
</dbReference>
<evidence type="ECO:0000259" key="1">
    <source>
        <dbReference type="PROSITE" id="PS52045"/>
    </source>
</evidence>
<dbReference type="Gene3D" id="3.90.1320.10">
    <property type="entry name" value="Outer-capsid protein sigma 3, large lobe"/>
    <property type="match status" value="1"/>
</dbReference>
<proteinExistence type="predicted"/>
<gene>
    <name evidence="2" type="ORF">IFM89_022130</name>
</gene>
<keyword evidence="3" id="KW-1185">Reference proteome</keyword>
<feature type="domain" description="Neprosin PEP catalytic" evidence="1">
    <location>
        <begin position="1"/>
        <end position="237"/>
    </location>
</feature>
<dbReference type="InterPro" id="IPR053168">
    <property type="entry name" value="Glutamic_endopeptidase"/>
</dbReference>
<dbReference type="Proteomes" id="UP000631114">
    <property type="component" value="Unassembled WGS sequence"/>
</dbReference>
<evidence type="ECO:0000313" key="3">
    <source>
        <dbReference type="Proteomes" id="UP000631114"/>
    </source>
</evidence>
<dbReference type="PANTHER" id="PTHR31589">
    <property type="entry name" value="PROTEIN, PUTATIVE (DUF239)-RELATED-RELATED"/>
    <property type="match status" value="1"/>
</dbReference>
<dbReference type="InterPro" id="IPR004314">
    <property type="entry name" value="Neprosin"/>
</dbReference>
<dbReference type="PROSITE" id="PS52045">
    <property type="entry name" value="NEPROSIN_PEP_CD"/>
    <property type="match status" value="1"/>
</dbReference>
<dbReference type="OrthoDB" id="1866831at2759"/>
<dbReference type="PANTHER" id="PTHR31589:SF110">
    <property type="entry name" value="PROTEIN, PUTATIVE (DUF239)-RELATED"/>
    <property type="match status" value="1"/>
</dbReference>
<dbReference type="AlphaFoldDB" id="A0A835IX52"/>
<protein>
    <recommendedName>
        <fullName evidence="1">Neprosin PEP catalytic domain-containing protein</fullName>
    </recommendedName>
</protein>
<evidence type="ECO:0000313" key="2">
    <source>
        <dbReference type="EMBL" id="KAF9625354.1"/>
    </source>
</evidence>
<organism evidence="2 3">
    <name type="scientific">Coptis chinensis</name>
    <dbReference type="NCBI Taxonomy" id="261450"/>
    <lineage>
        <taxon>Eukaryota</taxon>
        <taxon>Viridiplantae</taxon>
        <taxon>Streptophyta</taxon>
        <taxon>Embryophyta</taxon>
        <taxon>Tracheophyta</taxon>
        <taxon>Spermatophyta</taxon>
        <taxon>Magnoliopsida</taxon>
        <taxon>Ranunculales</taxon>
        <taxon>Ranunculaceae</taxon>
        <taxon>Coptidoideae</taxon>
        <taxon>Coptis</taxon>
    </lineage>
</organism>
<comment type="caution">
    <text evidence="2">The sequence shown here is derived from an EMBL/GenBank/DDBJ whole genome shotgun (WGS) entry which is preliminary data.</text>
</comment>
<reference evidence="2 3" key="1">
    <citation type="submission" date="2020-10" db="EMBL/GenBank/DDBJ databases">
        <title>The Coptis chinensis genome and diversification of protoberbering-type alkaloids.</title>
        <authorList>
            <person name="Wang B."/>
            <person name="Shu S."/>
            <person name="Song C."/>
            <person name="Liu Y."/>
        </authorList>
    </citation>
    <scope>NUCLEOTIDE SEQUENCE [LARGE SCALE GENOMIC DNA]</scope>
    <source>
        <strain evidence="2">HL-2020</strain>
        <tissue evidence="2">Leaf</tissue>
    </source>
</reference>